<dbReference type="Proteomes" id="UP000821845">
    <property type="component" value="Chromosome 1"/>
</dbReference>
<reference evidence="1" key="1">
    <citation type="submission" date="2020-05" db="EMBL/GenBank/DDBJ databases">
        <title>Large-scale comparative analyses of tick genomes elucidate their genetic diversity and vector capacities.</title>
        <authorList>
            <person name="Jia N."/>
            <person name="Wang J."/>
            <person name="Shi W."/>
            <person name="Du L."/>
            <person name="Sun Y."/>
            <person name="Zhan W."/>
            <person name="Jiang J."/>
            <person name="Wang Q."/>
            <person name="Zhang B."/>
            <person name="Ji P."/>
            <person name="Sakyi L.B."/>
            <person name="Cui X."/>
            <person name="Yuan T."/>
            <person name="Jiang B."/>
            <person name="Yang W."/>
            <person name="Lam T.T.-Y."/>
            <person name="Chang Q."/>
            <person name="Ding S."/>
            <person name="Wang X."/>
            <person name="Zhu J."/>
            <person name="Ruan X."/>
            <person name="Zhao L."/>
            <person name="Wei J."/>
            <person name="Que T."/>
            <person name="Du C."/>
            <person name="Cheng J."/>
            <person name="Dai P."/>
            <person name="Han X."/>
            <person name="Huang E."/>
            <person name="Gao Y."/>
            <person name="Liu J."/>
            <person name="Shao H."/>
            <person name="Ye R."/>
            <person name="Li L."/>
            <person name="Wei W."/>
            <person name="Wang X."/>
            <person name="Wang C."/>
            <person name="Yang T."/>
            <person name="Huo Q."/>
            <person name="Li W."/>
            <person name="Guo W."/>
            <person name="Chen H."/>
            <person name="Zhou L."/>
            <person name="Ni X."/>
            <person name="Tian J."/>
            <person name="Zhou Y."/>
            <person name="Sheng Y."/>
            <person name="Liu T."/>
            <person name="Pan Y."/>
            <person name="Xia L."/>
            <person name="Li J."/>
            <person name="Zhao F."/>
            <person name="Cao W."/>
        </authorList>
    </citation>
    <scope>NUCLEOTIDE SEQUENCE</scope>
    <source>
        <strain evidence="1">Hyas-2018</strain>
    </source>
</reference>
<evidence type="ECO:0000313" key="2">
    <source>
        <dbReference type="Proteomes" id="UP000821845"/>
    </source>
</evidence>
<sequence>MPPTSGPPVAVVTKMGPVMPGSAQASPATTTPTDFEPRSTAKDLFQRDKEVINSEVIWCLNAVMTHSSFRAAAALASLFPLMFPSSATANKMQLGRDKVAYTIVCGLAPFFKESLMSEVNEAPYLVIAFDELLNKVAQKEQMGMLVRYLMSCFLGRTRAEELVSAFKRATEGLSRSKILQISMDEPNVNMKFLREIKEELRESNDGHLILDNKQPISASYAVVETAIRDPLLCAKLTFMLSVAEELQPFLAQFQSEAPMLPFLGTALKKLLRSLMSKTVKRAVLMAVHSPLKLLKVNMDLPVNIFPAPKIDLGFAAKNALRKVPKLSDLTILQFRSDCGAFVKTCGKKIVERSPLKFKLTRGSSSLDPACVLISELGERRLTDAQVEALTERSTSG</sequence>
<accession>A0ACB7TMR4</accession>
<dbReference type="EMBL" id="CM023481">
    <property type="protein sequence ID" value="KAH6947448.1"/>
    <property type="molecule type" value="Genomic_DNA"/>
</dbReference>
<keyword evidence="2" id="KW-1185">Reference proteome</keyword>
<evidence type="ECO:0000313" key="1">
    <source>
        <dbReference type="EMBL" id="KAH6947448.1"/>
    </source>
</evidence>
<protein>
    <submittedName>
        <fullName evidence="1">Uncharacterized protein</fullName>
    </submittedName>
</protein>
<name>A0ACB7TMR4_HYAAI</name>
<proteinExistence type="predicted"/>
<gene>
    <name evidence="1" type="ORF">HPB50_019037</name>
</gene>
<organism evidence="1 2">
    <name type="scientific">Hyalomma asiaticum</name>
    <name type="common">Tick</name>
    <dbReference type="NCBI Taxonomy" id="266040"/>
    <lineage>
        <taxon>Eukaryota</taxon>
        <taxon>Metazoa</taxon>
        <taxon>Ecdysozoa</taxon>
        <taxon>Arthropoda</taxon>
        <taxon>Chelicerata</taxon>
        <taxon>Arachnida</taxon>
        <taxon>Acari</taxon>
        <taxon>Parasitiformes</taxon>
        <taxon>Ixodida</taxon>
        <taxon>Ixodoidea</taxon>
        <taxon>Ixodidae</taxon>
        <taxon>Hyalomminae</taxon>
        <taxon>Hyalomma</taxon>
    </lineage>
</organism>
<comment type="caution">
    <text evidence="1">The sequence shown here is derived from an EMBL/GenBank/DDBJ whole genome shotgun (WGS) entry which is preliminary data.</text>
</comment>